<keyword evidence="10 11" id="KW-0807">Transducer</keyword>
<dbReference type="GO" id="GO:0019236">
    <property type="term" value="P:response to pheromone"/>
    <property type="evidence" value="ECO:0007669"/>
    <property type="project" value="UniProtKB-KW"/>
</dbReference>
<dbReference type="FunFam" id="1.20.1070.10:FF:000300">
    <property type="entry name" value="Vomeronasal type-1 receptor"/>
    <property type="match status" value="1"/>
</dbReference>
<gene>
    <name evidence="13" type="ORF">R3I93_016717</name>
</gene>
<dbReference type="PROSITE" id="PS50262">
    <property type="entry name" value="G_PROTEIN_RECEP_F1_2"/>
    <property type="match status" value="1"/>
</dbReference>
<evidence type="ECO:0000256" key="5">
    <source>
        <dbReference type="ARBA" id="ARBA00022692"/>
    </source>
</evidence>
<comment type="subcellular location">
    <subcellularLocation>
        <location evidence="1 11">Cell membrane</location>
        <topology evidence="1 11">Multi-pass membrane protein</topology>
    </subcellularLocation>
</comment>
<protein>
    <recommendedName>
        <fullName evidence="11">Vomeronasal type-1 receptor</fullName>
    </recommendedName>
</protein>
<dbReference type="InterPro" id="IPR004072">
    <property type="entry name" value="Vmron_rcpt_1"/>
</dbReference>
<dbReference type="PANTHER" id="PTHR24062">
    <property type="entry name" value="VOMERONASAL TYPE-1 RECEPTOR"/>
    <property type="match status" value="1"/>
</dbReference>
<feature type="transmembrane region" description="Helical" evidence="11">
    <location>
        <begin position="266"/>
        <end position="283"/>
    </location>
</feature>
<dbReference type="EMBL" id="JAYKXH010000018">
    <property type="protein sequence ID" value="KAK7136477.1"/>
    <property type="molecule type" value="Genomic_DNA"/>
</dbReference>
<evidence type="ECO:0000256" key="7">
    <source>
        <dbReference type="ARBA" id="ARBA00023040"/>
    </source>
</evidence>
<comment type="caution">
    <text evidence="13">The sequence shown here is derived from an EMBL/GenBank/DDBJ whole genome shotgun (WGS) entry which is preliminary data.</text>
</comment>
<keyword evidence="9 11" id="KW-0675">Receptor</keyword>
<dbReference type="GO" id="GO:0016503">
    <property type="term" value="F:pheromone receptor activity"/>
    <property type="evidence" value="ECO:0007669"/>
    <property type="project" value="InterPro"/>
</dbReference>
<evidence type="ECO:0000256" key="3">
    <source>
        <dbReference type="ARBA" id="ARBA00022475"/>
    </source>
</evidence>
<sequence>MDLCVTIKGVSFLLQTGLGILANALVLLAYAHMLLRESRLTPADAILCHLAFADLLLLLTRGVPQTLSVFGVRNLLTDGGCKAVIYLYRVSRALSVCLTCMLSVFQAASVAPAAGPLLSRLKPRLPQLILPGFAALWLLNMAVCIAAPFFSVAPRNGTVPPFTLNLGFCHVDFRDNLSYVANGVAVSVRDFAFVGVMLGSSGFLLVLLHRHGRKLKGIRRSQGKEKRAAKTVLMLVVLYTVFFGIDNVIWIYMLTVAQVPAVVADMRVFFSSCYASLSPFLIISSNKKVKARMVCASADAADPADDSKQADVKHSES</sequence>
<dbReference type="SUPFAM" id="SSF81321">
    <property type="entry name" value="Family A G protein-coupled receptor-like"/>
    <property type="match status" value="1"/>
</dbReference>
<organism evidence="13 14">
    <name type="scientific">Phoxinus phoxinus</name>
    <name type="common">Eurasian minnow</name>
    <dbReference type="NCBI Taxonomy" id="58324"/>
    <lineage>
        <taxon>Eukaryota</taxon>
        <taxon>Metazoa</taxon>
        <taxon>Chordata</taxon>
        <taxon>Craniata</taxon>
        <taxon>Vertebrata</taxon>
        <taxon>Euteleostomi</taxon>
        <taxon>Actinopterygii</taxon>
        <taxon>Neopterygii</taxon>
        <taxon>Teleostei</taxon>
        <taxon>Ostariophysi</taxon>
        <taxon>Cypriniformes</taxon>
        <taxon>Leuciscidae</taxon>
        <taxon>Phoxininae</taxon>
        <taxon>Phoxinus</taxon>
    </lineage>
</organism>
<evidence type="ECO:0000259" key="12">
    <source>
        <dbReference type="PROSITE" id="PS50262"/>
    </source>
</evidence>
<evidence type="ECO:0000256" key="6">
    <source>
        <dbReference type="ARBA" id="ARBA00022989"/>
    </source>
</evidence>
<keyword evidence="8 11" id="KW-0472">Membrane</keyword>
<keyword evidence="5 11" id="KW-0812">Transmembrane</keyword>
<dbReference type="GO" id="GO:0005886">
    <property type="term" value="C:plasma membrane"/>
    <property type="evidence" value="ECO:0007669"/>
    <property type="project" value="UniProtKB-SubCell"/>
</dbReference>
<feature type="transmembrane region" description="Helical" evidence="11">
    <location>
        <begin position="12"/>
        <end position="31"/>
    </location>
</feature>
<dbReference type="Proteomes" id="UP001364617">
    <property type="component" value="Unassembled WGS sequence"/>
</dbReference>
<proteinExistence type="inferred from homology"/>
<evidence type="ECO:0000313" key="13">
    <source>
        <dbReference type="EMBL" id="KAK7136477.1"/>
    </source>
</evidence>
<evidence type="ECO:0000256" key="2">
    <source>
        <dbReference type="ARBA" id="ARBA00010663"/>
    </source>
</evidence>
<dbReference type="InterPro" id="IPR017452">
    <property type="entry name" value="GPCR_Rhodpsn_7TM"/>
</dbReference>
<evidence type="ECO:0000256" key="1">
    <source>
        <dbReference type="ARBA" id="ARBA00004651"/>
    </source>
</evidence>
<feature type="transmembrane region" description="Helical" evidence="11">
    <location>
        <begin position="231"/>
        <end position="254"/>
    </location>
</feature>
<dbReference type="Pfam" id="PF03402">
    <property type="entry name" value="V1R"/>
    <property type="match status" value="1"/>
</dbReference>
<evidence type="ECO:0000256" key="8">
    <source>
        <dbReference type="ARBA" id="ARBA00023136"/>
    </source>
</evidence>
<feature type="domain" description="G-protein coupled receptors family 1 profile" evidence="12">
    <location>
        <begin position="22"/>
        <end position="282"/>
    </location>
</feature>
<accession>A0AAN9CGZ0</accession>
<keyword evidence="14" id="KW-1185">Reference proteome</keyword>
<evidence type="ECO:0000313" key="14">
    <source>
        <dbReference type="Proteomes" id="UP001364617"/>
    </source>
</evidence>
<evidence type="ECO:0000256" key="11">
    <source>
        <dbReference type="RuleBase" id="RU364061"/>
    </source>
</evidence>
<evidence type="ECO:0000256" key="4">
    <source>
        <dbReference type="ARBA" id="ARBA00022507"/>
    </source>
</evidence>
<evidence type="ECO:0000256" key="10">
    <source>
        <dbReference type="ARBA" id="ARBA00023224"/>
    </source>
</evidence>
<keyword evidence="4 11" id="KW-0589">Pheromone response</keyword>
<dbReference type="AlphaFoldDB" id="A0AAN9CGZ0"/>
<comment type="similarity">
    <text evidence="2 11">Belongs to the G-protein coupled receptor 1 family.</text>
</comment>
<evidence type="ECO:0000256" key="9">
    <source>
        <dbReference type="ARBA" id="ARBA00023170"/>
    </source>
</evidence>
<feature type="transmembrane region" description="Helical" evidence="11">
    <location>
        <begin position="191"/>
        <end position="210"/>
    </location>
</feature>
<dbReference type="Gene3D" id="1.20.1070.10">
    <property type="entry name" value="Rhodopsin 7-helix transmembrane proteins"/>
    <property type="match status" value="1"/>
</dbReference>
<reference evidence="13 14" key="1">
    <citation type="submission" date="2024-02" db="EMBL/GenBank/DDBJ databases">
        <title>Chromosome-level genome assembly of the Eurasian Minnow (Phoxinus phoxinus).</title>
        <authorList>
            <person name="Oriowo T.O."/>
            <person name="Martin S."/>
            <person name="Stange M."/>
            <person name="Chrysostomakis Y."/>
            <person name="Brown T."/>
            <person name="Winkler S."/>
            <person name="Kukowka S."/>
            <person name="Myers E.W."/>
            <person name="Bohne A."/>
        </authorList>
    </citation>
    <scope>NUCLEOTIDE SEQUENCE [LARGE SCALE GENOMIC DNA]</scope>
    <source>
        <strain evidence="13">ZFMK-TIS-60720</strain>
        <tissue evidence="13">Whole Organism</tissue>
    </source>
</reference>
<feature type="transmembrane region" description="Helical" evidence="11">
    <location>
        <begin position="128"/>
        <end position="150"/>
    </location>
</feature>
<keyword evidence="3 11" id="KW-1003">Cell membrane</keyword>
<keyword evidence="6 11" id="KW-1133">Transmembrane helix</keyword>
<keyword evidence="7 11" id="KW-0297">G-protein coupled receptor</keyword>
<name>A0AAN9CGZ0_9TELE</name>